<evidence type="ECO:0000256" key="2">
    <source>
        <dbReference type="ARBA" id="ARBA00022490"/>
    </source>
</evidence>
<dbReference type="InterPro" id="IPR001163">
    <property type="entry name" value="Sm_dom_euk/arc"/>
</dbReference>
<dbReference type="GO" id="GO:0019773">
    <property type="term" value="C:proteasome core complex, alpha-subunit complex"/>
    <property type="evidence" value="ECO:0007669"/>
    <property type="project" value="UniProtKB-UniRule"/>
</dbReference>
<dbReference type="SMART" id="SM00651">
    <property type="entry name" value="Sm"/>
    <property type="match status" value="1"/>
</dbReference>
<dbReference type="NCBIfam" id="NF003075">
    <property type="entry name" value="PRK03996.1"/>
    <property type="match status" value="1"/>
</dbReference>
<dbReference type="PANTHER" id="PTHR11599">
    <property type="entry name" value="PROTEASOME SUBUNIT ALPHA/BETA"/>
    <property type="match status" value="1"/>
</dbReference>
<dbReference type="Gene3D" id="3.60.20.10">
    <property type="entry name" value="Glutamine Phosphoribosylpyrophosphate, subunit 1, domain 1"/>
    <property type="match status" value="1"/>
</dbReference>
<dbReference type="SUPFAM" id="SSF56235">
    <property type="entry name" value="N-terminal nucleophile aminohydrolases (Ntn hydrolases)"/>
    <property type="match status" value="1"/>
</dbReference>
<dbReference type="Gene3D" id="2.30.30.100">
    <property type="match status" value="1"/>
</dbReference>
<dbReference type="Proteomes" id="UP000769157">
    <property type="component" value="Unassembled WGS sequence"/>
</dbReference>
<dbReference type="InterPro" id="IPR050115">
    <property type="entry name" value="Proteasome_alpha"/>
</dbReference>
<evidence type="ECO:0000256" key="1">
    <source>
        <dbReference type="ARBA" id="ARBA00004201"/>
    </source>
</evidence>
<dbReference type="InterPro" id="IPR010920">
    <property type="entry name" value="LSM_dom_sf"/>
</dbReference>
<comment type="subcellular location">
    <subcellularLocation>
        <location evidence="1">Cytoplasm</location>
        <location evidence="1">P-body</location>
    </subcellularLocation>
</comment>
<reference evidence="6" key="2">
    <citation type="submission" date="2021-01" db="EMBL/GenBank/DDBJ databases">
        <authorList>
            <person name="Schikora-Tamarit M.A."/>
        </authorList>
    </citation>
    <scope>NUCLEOTIDE SEQUENCE</scope>
    <source>
        <strain evidence="6">CBS6075</strain>
    </source>
</reference>
<dbReference type="SUPFAM" id="SSF50182">
    <property type="entry name" value="Sm-like ribonucleoproteins"/>
    <property type="match status" value="1"/>
</dbReference>
<dbReference type="PROSITE" id="PS51475">
    <property type="entry name" value="PROTEASOME_ALPHA_2"/>
    <property type="match status" value="1"/>
</dbReference>
<dbReference type="Pfam" id="PF00227">
    <property type="entry name" value="Proteasome"/>
    <property type="match status" value="1"/>
</dbReference>
<organism evidence="6 7">
    <name type="scientific">Ogataea philodendri</name>
    <dbReference type="NCBI Taxonomy" id="1378263"/>
    <lineage>
        <taxon>Eukaryota</taxon>
        <taxon>Fungi</taxon>
        <taxon>Dikarya</taxon>
        <taxon>Ascomycota</taxon>
        <taxon>Saccharomycotina</taxon>
        <taxon>Pichiomycetes</taxon>
        <taxon>Pichiales</taxon>
        <taxon>Pichiaceae</taxon>
        <taxon>Ogataea</taxon>
    </lineage>
</organism>
<dbReference type="Pfam" id="PF01423">
    <property type="entry name" value="LSM"/>
    <property type="match status" value="1"/>
</dbReference>
<keyword evidence="3 4" id="KW-0647">Proteasome</keyword>
<dbReference type="GO" id="GO:0000932">
    <property type="term" value="C:P-body"/>
    <property type="evidence" value="ECO:0007669"/>
    <property type="project" value="UniProtKB-SubCell"/>
</dbReference>
<dbReference type="InterPro" id="IPR001353">
    <property type="entry name" value="Proteasome_sua/b"/>
</dbReference>
<feature type="domain" description="Sm" evidence="5">
    <location>
        <begin position="20"/>
        <end position="97"/>
    </location>
</feature>
<gene>
    <name evidence="6" type="ORF">OGAPHI_002180</name>
</gene>
<dbReference type="GO" id="GO:0003723">
    <property type="term" value="F:RNA binding"/>
    <property type="evidence" value="ECO:0007669"/>
    <property type="project" value="InterPro"/>
</dbReference>
<dbReference type="InterPro" id="IPR023332">
    <property type="entry name" value="Proteasome_alpha-type"/>
</dbReference>
<evidence type="ECO:0000313" key="6">
    <source>
        <dbReference type="EMBL" id="KAH3668426.1"/>
    </source>
</evidence>
<name>A0A9P8PAZ2_9ASCO</name>
<dbReference type="FunFam" id="3.60.20.10:FF:000004">
    <property type="entry name" value="Proteasome subunit alpha type-4"/>
    <property type="match status" value="1"/>
</dbReference>
<dbReference type="InterPro" id="IPR029055">
    <property type="entry name" value="Ntn_hydrolases_N"/>
</dbReference>
<dbReference type="RefSeq" id="XP_046062840.1">
    <property type="nucleotide sequence ID" value="XM_046203022.1"/>
</dbReference>
<protein>
    <recommendedName>
        <fullName evidence="5">Sm domain-containing protein</fullName>
    </recommendedName>
</protein>
<dbReference type="GeneID" id="70234147"/>
<proteinExistence type="inferred from homology"/>
<dbReference type="GO" id="GO:0043161">
    <property type="term" value="P:proteasome-mediated ubiquitin-dependent protein catabolic process"/>
    <property type="evidence" value="ECO:0007669"/>
    <property type="project" value="UniProtKB-ARBA"/>
</dbReference>
<dbReference type="GO" id="GO:0010499">
    <property type="term" value="P:proteasomal ubiquitin-independent protein catabolic process"/>
    <property type="evidence" value="ECO:0007669"/>
    <property type="project" value="UniProtKB-ARBA"/>
</dbReference>
<dbReference type="InterPro" id="IPR034104">
    <property type="entry name" value="Lsm1"/>
</dbReference>
<dbReference type="AlphaFoldDB" id="A0A9P8PAZ2"/>
<reference evidence="6" key="1">
    <citation type="journal article" date="2021" name="Open Biol.">
        <title>Shared evolutionary footprints suggest mitochondrial oxidative damage underlies multiple complex I losses in fungi.</title>
        <authorList>
            <person name="Schikora-Tamarit M.A."/>
            <person name="Marcet-Houben M."/>
            <person name="Nosek J."/>
            <person name="Gabaldon T."/>
        </authorList>
    </citation>
    <scope>NUCLEOTIDE SEQUENCE</scope>
    <source>
        <strain evidence="6">CBS6075</strain>
    </source>
</reference>
<dbReference type="OrthoDB" id="431557at2759"/>
<comment type="similarity">
    <text evidence="4">Belongs to the peptidase T1A family.</text>
</comment>
<evidence type="ECO:0000313" key="7">
    <source>
        <dbReference type="Proteomes" id="UP000769157"/>
    </source>
</evidence>
<dbReference type="GO" id="GO:0000956">
    <property type="term" value="P:nuclear-transcribed mRNA catabolic process"/>
    <property type="evidence" value="ECO:0007669"/>
    <property type="project" value="InterPro"/>
</dbReference>
<dbReference type="CDD" id="cd01728">
    <property type="entry name" value="LSm1"/>
    <property type="match status" value="1"/>
</dbReference>
<dbReference type="InterPro" id="IPR047575">
    <property type="entry name" value="Sm"/>
</dbReference>
<accession>A0A9P8PAZ2</accession>
<keyword evidence="7" id="KW-1185">Reference proteome</keyword>
<sequence length="371" mass="41357">MSAGSSANLEDLYLQSYSFTTSAAIIGSVDRKVFVLLRDGRSIIGVLRTFDQFANLVIHDGVERVYLDGGRYGESVEPQIFLIRGENVVMLGELDIDKEDEPLESLTRIDYGAAFGEWKKHQEVVVQKHLSEEKLLTMEYALEAVKRGTCAVGVKGKEVVVLACERRTTLKLQDPRITPSKINKIDHHVQLAFAGLNADARILVDKARVEAQSHRLTLEDPVSVEYLTKYVAGVQQRYTQSGGTRPFGVSTLIAGFDENDKTPKLYQTEPSGIYSAWKANAIGRSSKTVREFLEKNYDKENELDEAQTIKLTVKALLEVVQTGAKNIEISVLKPARVVEHLSNDQIETIVQEIEAEKEAEAEKKKSKKSGE</sequence>
<dbReference type="EMBL" id="JAEUBE010000158">
    <property type="protein sequence ID" value="KAH3668426.1"/>
    <property type="molecule type" value="Genomic_DNA"/>
</dbReference>
<comment type="caution">
    <text evidence="6">The sequence shown here is derived from an EMBL/GenBank/DDBJ whole genome shotgun (WGS) entry which is preliminary data.</text>
</comment>
<evidence type="ECO:0000256" key="4">
    <source>
        <dbReference type="PROSITE-ProRule" id="PRU00808"/>
    </source>
</evidence>
<evidence type="ECO:0000259" key="5">
    <source>
        <dbReference type="PROSITE" id="PS52002"/>
    </source>
</evidence>
<dbReference type="PROSITE" id="PS52002">
    <property type="entry name" value="SM"/>
    <property type="match status" value="1"/>
</dbReference>
<keyword evidence="2" id="KW-0963">Cytoplasm</keyword>
<evidence type="ECO:0000256" key="3">
    <source>
        <dbReference type="ARBA" id="ARBA00022942"/>
    </source>
</evidence>